<reference evidence="2 3" key="1">
    <citation type="submission" date="2015-07" db="EMBL/GenBank/DDBJ databases">
        <title>The genome of Dufourea novaeangliae.</title>
        <authorList>
            <person name="Pan H."/>
            <person name="Kapheim K."/>
        </authorList>
    </citation>
    <scope>NUCLEOTIDE SEQUENCE [LARGE SCALE GENOMIC DNA]</scope>
    <source>
        <strain evidence="2">0120121106</strain>
        <tissue evidence="2">Whole body</tissue>
    </source>
</reference>
<dbReference type="Proteomes" id="UP000076502">
    <property type="component" value="Unassembled WGS sequence"/>
</dbReference>
<evidence type="ECO:0000313" key="2">
    <source>
        <dbReference type="EMBL" id="KZC05487.1"/>
    </source>
</evidence>
<dbReference type="PANTHER" id="PTHR46917">
    <property type="entry name" value="MORN REPEAT-CONTAINING PROTEIN 2"/>
    <property type="match status" value="1"/>
</dbReference>
<accession>A0A154P0W3</accession>
<dbReference type="AlphaFoldDB" id="A0A154P0W3"/>
<evidence type="ECO:0000313" key="3">
    <source>
        <dbReference type="Proteomes" id="UP000076502"/>
    </source>
</evidence>
<dbReference type="InterPro" id="IPR052849">
    <property type="entry name" value="MORN_repeat_protein"/>
</dbReference>
<name>A0A154P0W3_DUFNO</name>
<dbReference type="STRING" id="178035.A0A154P0W3"/>
<dbReference type="EMBL" id="KQ434792">
    <property type="protein sequence ID" value="KZC05487.1"/>
    <property type="molecule type" value="Genomic_DNA"/>
</dbReference>
<keyword evidence="1" id="KW-0677">Repeat</keyword>
<gene>
    <name evidence="2" type="ORF">WN55_06457</name>
</gene>
<organism evidence="2 3">
    <name type="scientific">Dufourea novaeangliae</name>
    <name type="common">Sweat bee</name>
    <dbReference type="NCBI Taxonomy" id="178035"/>
    <lineage>
        <taxon>Eukaryota</taxon>
        <taxon>Metazoa</taxon>
        <taxon>Ecdysozoa</taxon>
        <taxon>Arthropoda</taxon>
        <taxon>Hexapoda</taxon>
        <taxon>Insecta</taxon>
        <taxon>Pterygota</taxon>
        <taxon>Neoptera</taxon>
        <taxon>Endopterygota</taxon>
        <taxon>Hymenoptera</taxon>
        <taxon>Apocrita</taxon>
        <taxon>Aculeata</taxon>
        <taxon>Apoidea</taxon>
        <taxon>Anthophila</taxon>
        <taxon>Halictidae</taxon>
        <taxon>Rophitinae</taxon>
        <taxon>Dufourea</taxon>
    </lineage>
</organism>
<evidence type="ECO:0000256" key="1">
    <source>
        <dbReference type="ARBA" id="ARBA00022737"/>
    </source>
</evidence>
<dbReference type="Gene3D" id="2.20.110.10">
    <property type="entry name" value="Histone H3 K4-specific methyltransferase SET7/9 N-terminal domain"/>
    <property type="match status" value="2"/>
</dbReference>
<dbReference type="Pfam" id="PF02493">
    <property type="entry name" value="MORN"/>
    <property type="match status" value="2"/>
</dbReference>
<protein>
    <submittedName>
        <fullName evidence="2">Uncharacterized protein</fullName>
    </submittedName>
</protein>
<dbReference type="InterPro" id="IPR003409">
    <property type="entry name" value="MORN"/>
</dbReference>
<dbReference type="PANTHER" id="PTHR46917:SF1">
    <property type="entry name" value="MORN REPEAT-CONTAINING PROTEIN 2"/>
    <property type="match status" value="1"/>
</dbReference>
<proteinExistence type="predicted"/>
<sequence>MKKGDARKSLKTGGSNIKDKATIKFGTSKFSFENGDVYEGEYKIHYGELVIVKEGKGIYTTSNFDVYDGEWKDDAFADSKIHIRYNNDAQFRGNVDSNGIMNGPGIYIFPDGSSIESNWLNDKPFTNIIYREPRGYKWILENMSEEMILFSHGNHFWNDMLSNMNTTRSTENL</sequence>
<keyword evidence="3" id="KW-1185">Reference proteome</keyword>
<dbReference type="SUPFAM" id="SSF82185">
    <property type="entry name" value="Histone H3 K4-specific methyltransferase SET7/9 N-terminal domain"/>
    <property type="match status" value="1"/>
</dbReference>